<feature type="compositionally biased region" description="Basic residues" evidence="8">
    <location>
        <begin position="705"/>
        <end position="723"/>
    </location>
</feature>
<dbReference type="GO" id="GO:0006260">
    <property type="term" value="P:DNA replication"/>
    <property type="evidence" value="ECO:0000318"/>
    <property type="project" value="GO_Central"/>
</dbReference>
<dbReference type="InterPro" id="IPR001650">
    <property type="entry name" value="Helicase_C-like"/>
</dbReference>
<dbReference type="Pfam" id="PF00271">
    <property type="entry name" value="Helicase_C"/>
    <property type="match status" value="1"/>
</dbReference>
<evidence type="ECO:0000256" key="7">
    <source>
        <dbReference type="ARBA" id="ARBA00034808"/>
    </source>
</evidence>
<dbReference type="InterPro" id="IPR027417">
    <property type="entry name" value="P-loop_NTPase"/>
</dbReference>
<evidence type="ECO:0000256" key="3">
    <source>
        <dbReference type="ARBA" id="ARBA00022840"/>
    </source>
</evidence>
<dbReference type="GeneID" id="10544334"/>
<gene>
    <name evidence="10" type="ORF">PGTG_11090</name>
</gene>
<dbReference type="GO" id="GO:0005737">
    <property type="term" value="C:cytoplasm"/>
    <property type="evidence" value="ECO:0000318"/>
    <property type="project" value="GO_Central"/>
</dbReference>
<evidence type="ECO:0000256" key="2">
    <source>
        <dbReference type="ARBA" id="ARBA00022741"/>
    </source>
</evidence>
<proteinExistence type="inferred from homology"/>
<evidence type="ECO:0000313" key="11">
    <source>
        <dbReference type="Proteomes" id="UP000008783"/>
    </source>
</evidence>
<dbReference type="InParanoid" id="E3KNC5"/>
<evidence type="ECO:0000313" key="10">
    <source>
        <dbReference type="EMBL" id="EFP85761.1"/>
    </source>
</evidence>
<evidence type="ECO:0000256" key="6">
    <source>
        <dbReference type="ARBA" id="ARBA00034617"/>
    </source>
</evidence>
<keyword evidence="5" id="KW-0413">Isomerase</keyword>
<keyword evidence="4" id="KW-0238">DNA-binding</keyword>
<comment type="catalytic activity">
    <reaction evidence="6">
        <text>Couples ATP hydrolysis with the unwinding of duplex DNA by translocating in the 3'-5' direction.</text>
        <dbReference type="EC" id="5.6.2.4"/>
    </reaction>
</comment>
<dbReference type="GO" id="GO:0005524">
    <property type="term" value="F:ATP binding"/>
    <property type="evidence" value="ECO:0007669"/>
    <property type="project" value="UniProtKB-KW"/>
</dbReference>
<dbReference type="HOGENOM" id="CLU_011478_1_1_1"/>
<keyword evidence="2" id="KW-0547">Nucleotide-binding</keyword>
<evidence type="ECO:0000256" key="5">
    <source>
        <dbReference type="ARBA" id="ARBA00023235"/>
    </source>
</evidence>
<dbReference type="AlphaFoldDB" id="E3KNC5"/>
<accession>E3KNC5</accession>
<dbReference type="CDD" id="cd17920">
    <property type="entry name" value="DEXHc_RecQ"/>
    <property type="match status" value="1"/>
</dbReference>
<dbReference type="EC" id="5.6.2.4" evidence="7"/>
<feature type="domain" description="Helicase ATP-binding" evidence="9">
    <location>
        <begin position="59"/>
        <end position="251"/>
    </location>
</feature>
<dbReference type="InterPro" id="IPR011545">
    <property type="entry name" value="DEAD/DEAH_box_helicase_dom"/>
</dbReference>
<dbReference type="EMBL" id="DS178296">
    <property type="protein sequence ID" value="EFP85761.1"/>
    <property type="molecule type" value="Genomic_DNA"/>
</dbReference>
<dbReference type="InterPro" id="IPR014001">
    <property type="entry name" value="Helicase_ATP-bd"/>
</dbReference>
<evidence type="ECO:0000256" key="8">
    <source>
        <dbReference type="SAM" id="MobiDB-lite"/>
    </source>
</evidence>
<dbReference type="SMART" id="SM00487">
    <property type="entry name" value="DEXDc"/>
    <property type="match status" value="1"/>
</dbReference>
<evidence type="ECO:0000256" key="1">
    <source>
        <dbReference type="ARBA" id="ARBA00005446"/>
    </source>
</evidence>
<sequence length="723" mass="82146">MPARRRNKKKKARRVRINRITLSENVLKMDEKKLREHIAKEAELFYKGQTPKPLQLDAVMNLTELKHTFVMAGTGFGKSRIAEMYFNLFTAKDGVVLVINPLDALGDNQVAEKKAQGFTAINLAKMTFNKSLSDKILAGAFNFVYLSPETFVDNKLFVSLYYKPEFQARLALIVIDEAHIIYSWGLVASGEAKKSSAHLRTHDVSIFRPSYGNMGAQLMANEGVPILFLSATCRPEARKAIFECLKLDPDNVTIIHGELTRPEIRILRFPMDCSLKKASDLLQIFGQREDIPDSDLLPTLIYLGTRNATGQILKVVNEARGTVGGENNPRSKLIRRYHAVTGNRDKIDTINGFEAAEFPCISCTMALGLGQNWSRVRRVIHLGRADPSNICQMIGRCGRDGKPGLAVLFMERRRKGGKNKADDFLASDKKTDDLRMDALAVTPVCLRICFSLDNSLGYIPRSLEDPSVSEERLQEESEGFPPCKCSNCEPREAELLRKHMAEMNLANFLDMCENAKDLEDIEYTIKKKKKAQAPKKIKMGPMLNALSDTLLKDFTRFFETTYPESSSFVSEDMFDREESDSIAQNLADIHDSGSIAKYIGGEKTAGQLEILHDSIIQFKEGSVYQKHISDVFNYTQHVLSKKQRLESEMEQKKIDAEARKQRDVEERQVIAARKKEASDREKDLKEQEKAAARELKTQEKERKAREKKRRMRKKKNKKNKKRM</sequence>
<reference key="1">
    <citation type="submission" date="2007-01" db="EMBL/GenBank/DDBJ databases">
        <title>The Genome Sequence of Puccinia graminis f. sp. tritici Strain CRL 75-36-700-3.</title>
        <authorList>
            <consortium name="The Broad Institute Genome Sequencing Platform"/>
            <person name="Birren B."/>
            <person name="Lander E."/>
            <person name="Galagan J."/>
            <person name="Nusbaum C."/>
            <person name="Devon K."/>
            <person name="Cuomo C."/>
            <person name="Jaffe D."/>
            <person name="Butler J."/>
            <person name="Alvarez P."/>
            <person name="Gnerre S."/>
            <person name="Grabherr M."/>
            <person name="Mauceli E."/>
            <person name="Brockman W."/>
            <person name="Young S."/>
            <person name="LaButti K."/>
            <person name="Sykes S."/>
            <person name="DeCaprio D."/>
            <person name="Crawford M."/>
            <person name="Koehrsen M."/>
            <person name="Engels R."/>
            <person name="Montgomery P."/>
            <person name="Pearson M."/>
            <person name="Howarth C."/>
            <person name="Larson L."/>
            <person name="White J."/>
            <person name="Zeng Q."/>
            <person name="Kodira C."/>
            <person name="Yandava C."/>
            <person name="Alvarado L."/>
            <person name="O'Leary S."/>
            <person name="Szabo L."/>
            <person name="Dean R."/>
            <person name="Schein J."/>
        </authorList>
    </citation>
    <scope>NUCLEOTIDE SEQUENCE</scope>
    <source>
        <strain>CRL 75-36-700-3</strain>
    </source>
</reference>
<dbReference type="PANTHER" id="PTHR13710">
    <property type="entry name" value="DNA HELICASE RECQ FAMILY MEMBER"/>
    <property type="match status" value="1"/>
</dbReference>
<dbReference type="SUPFAM" id="SSF52540">
    <property type="entry name" value="P-loop containing nucleoside triphosphate hydrolases"/>
    <property type="match status" value="1"/>
</dbReference>
<dbReference type="STRING" id="418459.E3KNC5"/>
<dbReference type="Proteomes" id="UP000008783">
    <property type="component" value="Unassembled WGS sequence"/>
</dbReference>
<reference evidence="11" key="2">
    <citation type="journal article" date="2011" name="Proc. Natl. Acad. Sci. U.S.A.">
        <title>Obligate biotrophy features unraveled by the genomic analysis of rust fungi.</title>
        <authorList>
            <person name="Duplessis S."/>
            <person name="Cuomo C.A."/>
            <person name="Lin Y.-C."/>
            <person name="Aerts A."/>
            <person name="Tisserant E."/>
            <person name="Veneault-Fourrey C."/>
            <person name="Joly D.L."/>
            <person name="Hacquard S."/>
            <person name="Amselem J."/>
            <person name="Cantarel B.L."/>
            <person name="Chiu R."/>
            <person name="Coutinho P.M."/>
            <person name="Feau N."/>
            <person name="Field M."/>
            <person name="Frey P."/>
            <person name="Gelhaye E."/>
            <person name="Goldberg J."/>
            <person name="Grabherr M.G."/>
            <person name="Kodira C.D."/>
            <person name="Kohler A."/>
            <person name="Kuees U."/>
            <person name="Lindquist E.A."/>
            <person name="Lucas S.M."/>
            <person name="Mago R."/>
            <person name="Mauceli E."/>
            <person name="Morin E."/>
            <person name="Murat C."/>
            <person name="Pangilinan J.L."/>
            <person name="Park R."/>
            <person name="Pearson M."/>
            <person name="Quesneville H."/>
            <person name="Rouhier N."/>
            <person name="Sakthikumar S."/>
            <person name="Salamov A.A."/>
            <person name="Schmutz J."/>
            <person name="Selles B."/>
            <person name="Shapiro H."/>
            <person name="Tanguay P."/>
            <person name="Tuskan G.A."/>
            <person name="Henrissat B."/>
            <person name="Van de Peer Y."/>
            <person name="Rouze P."/>
            <person name="Ellis J.G."/>
            <person name="Dodds P.N."/>
            <person name="Schein J.E."/>
            <person name="Zhong S."/>
            <person name="Hamelin R.C."/>
            <person name="Grigoriev I.V."/>
            <person name="Szabo L.J."/>
            <person name="Martin F."/>
        </authorList>
    </citation>
    <scope>NUCLEOTIDE SEQUENCE [LARGE SCALE GENOMIC DNA]</scope>
    <source>
        <strain evidence="11">CRL 75-36-700-3 / race SCCL</strain>
    </source>
</reference>
<dbReference type="GO" id="GO:0043138">
    <property type="term" value="F:3'-5' DNA helicase activity"/>
    <property type="evidence" value="ECO:0000318"/>
    <property type="project" value="GO_Central"/>
</dbReference>
<dbReference type="KEGG" id="pgr:PGTG_11090"/>
<dbReference type="GO" id="GO:0003677">
    <property type="term" value="F:DNA binding"/>
    <property type="evidence" value="ECO:0007669"/>
    <property type="project" value="UniProtKB-KW"/>
</dbReference>
<dbReference type="SMART" id="SM00490">
    <property type="entry name" value="HELICc"/>
    <property type="match status" value="1"/>
</dbReference>
<dbReference type="GO" id="GO:0000724">
    <property type="term" value="P:double-strand break repair via homologous recombination"/>
    <property type="evidence" value="ECO:0000318"/>
    <property type="project" value="GO_Central"/>
</dbReference>
<dbReference type="VEuPathDB" id="FungiDB:PGTG_11090"/>
<dbReference type="OrthoDB" id="2498827at2759"/>
<feature type="compositionally biased region" description="Basic and acidic residues" evidence="8">
    <location>
        <begin position="643"/>
        <end position="704"/>
    </location>
</feature>
<dbReference type="GO" id="GO:0009378">
    <property type="term" value="F:four-way junction helicase activity"/>
    <property type="evidence" value="ECO:0000318"/>
    <property type="project" value="GO_Central"/>
</dbReference>
<organism evidence="10 11">
    <name type="scientific">Puccinia graminis f. sp. tritici (strain CRL 75-36-700-3 / race SCCL)</name>
    <name type="common">Black stem rust fungus</name>
    <dbReference type="NCBI Taxonomy" id="418459"/>
    <lineage>
        <taxon>Eukaryota</taxon>
        <taxon>Fungi</taxon>
        <taxon>Dikarya</taxon>
        <taxon>Basidiomycota</taxon>
        <taxon>Pucciniomycotina</taxon>
        <taxon>Pucciniomycetes</taxon>
        <taxon>Pucciniales</taxon>
        <taxon>Pucciniaceae</taxon>
        <taxon>Puccinia</taxon>
    </lineage>
</organism>
<dbReference type="PROSITE" id="PS51192">
    <property type="entry name" value="HELICASE_ATP_BIND_1"/>
    <property type="match status" value="1"/>
</dbReference>
<comment type="similarity">
    <text evidence="1">Belongs to the helicase family. RecQ subfamily.</text>
</comment>
<evidence type="ECO:0000259" key="9">
    <source>
        <dbReference type="PROSITE" id="PS51192"/>
    </source>
</evidence>
<dbReference type="Gene3D" id="3.40.50.300">
    <property type="entry name" value="P-loop containing nucleotide triphosphate hydrolases"/>
    <property type="match status" value="2"/>
</dbReference>
<keyword evidence="11" id="KW-1185">Reference proteome</keyword>
<dbReference type="eggNOG" id="KOG0351">
    <property type="taxonomic scope" value="Eukaryota"/>
</dbReference>
<dbReference type="OMA" id="FRAADRY"/>
<dbReference type="GO" id="GO:0005694">
    <property type="term" value="C:chromosome"/>
    <property type="evidence" value="ECO:0000318"/>
    <property type="project" value="GO_Central"/>
</dbReference>
<feature type="region of interest" description="Disordered" evidence="8">
    <location>
        <begin position="643"/>
        <end position="723"/>
    </location>
</feature>
<keyword evidence="3" id="KW-0067">ATP-binding</keyword>
<dbReference type="PANTHER" id="PTHR13710:SF105">
    <property type="entry name" value="ATP-DEPENDENT DNA HELICASE Q1"/>
    <property type="match status" value="1"/>
</dbReference>
<evidence type="ECO:0000256" key="4">
    <source>
        <dbReference type="ARBA" id="ARBA00023125"/>
    </source>
</evidence>
<protein>
    <recommendedName>
        <fullName evidence="7">DNA 3'-5' helicase</fullName>
        <ecNumber evidence="7">5.6.2.4</ecNumber>
    </recommendedName>
</protein>
<name>E3KNC5_PUCGT</name>
<dbReference type="Pfam" id="PF00270">
    <property type="entry name" value="DEAD"/>
    <property type="match status" value="1"/>
</dbReference>
<dbReference type="RefSeq" id="XP_003330180.1">
    <property type="nucleotide sequence ID" value="XM_003330132.1"/>
</dbReference>